<dbReference type="EMBL" id="AP014704">
    <property type="protein sequence ID" value="BAQ46966.1"/>
    <property type="molecule type" value="Genomic_DNA"/>
</dbReference>
<keyword evidence="1" id="KW-0732">Signal</keyword>
<gene>
    <name evidence="2" type="ORF">Maq22A_c19515</name>
</gene>
<dbReference type="Proteomes" id="UP000061432">
    <property type="component" value="Chromosome"/>
</dbReference>
<name>A0A0C6F2V7_9HYPH</name>
<evidence type="ECO:0000256" key="1">
    <source>
        <dbReference type="SAM" id="SignalP"/>
    </source>
</evidence>
<reference evidence="2 3" key="1">
    <citation type="journal article" date="2015" name="Genome Announc.">
        <title>Complete Genome Sequence of Methylobacterium aquaticum Strain 22A, Isolated from Racomitrium japonicum Moss.</title>
        <authorList>
            <person name="Tani A."/>
            <person name="Ogura Y."/>
            <person name="Hayashi T."/>
            <person name="Kimbara K."/>
        </authorList>
    </citation>
    <scope>NUCLEOTIDE SEQUENCE [LARGE SCALE GENOMIC DNA]</scope>
    <source>
        <strain evidence="2 3">MA-22A</strain>
    </source>
</reference>
<sequence>MTPILRAAGTALAATGLRARLACGLSAGLMLAAFAWPVDGGPAPAPHGAPAVPPPPDETALARPLFDPGRRPWTARGPREILDGDPPRPVLVVRGILLDGPAARVLIDDGSGARAWLARGEGRGDWRVAEVGRDRVTVVQGERRYVATFLGPAATLRPVGARPVVEAEPALRR</sequence>
<protein>
    <recommendedName>
        <fullName evidence="4">Type II secretion system protein GspC N-terminal domain-containing protein</fullName>
    </recommendedName>
</protein>
<dbReference type="STRING" id="270351.Maq22A_c19515"/>
<dbReference type="KEGG" id="maqu:Maq22A_c19515"/>
<feature type="signal peptide" evidence="1">
    <location>
        <begin position="1"/>
        <end position="35"/>
    </location>
</feature>
<feature type="chain" id="PRO_5002188984" description="Type II secretion system protein GspC N-terminal domain-containing protein" evidence="1">
    <location>
        <begin position="36"/>
        <end position="173"/>
    </location>
</feature>
<accession>A0A0C6F2V7</accession>
<dbReference type="PATRIC" id="fig|270351.10.peg.3762"/>
<dbReference type="OrthoDB" id="7992353at2"/>
<evidence type="ECO:0008006" key="4">
    <source>
        <dbReference type="Google" id="ProtNLM"/>
    </source>
</evidence>
<dbReference type="AlphaFoldDB" id="A0A0C6F2V7"/>
<evidence type="ECO:0000313" key="2">
    <source>
        <dbReference type="EMBL" id="BAQ46966.1"/>
    </source>
</evidence>
<evidence type="ECO:0000313" key="3">
    <source>
        <dbReference type="Proteomes" id="UP000061432"/>
    </source>
</evidence>
<dbReference type="RefSeq" id="WP_060847992.1">
    <property type="nucleotide sequence ID" value="NZ_AP014704.1"/>
</dbReference>
<proteinExistence type="predicted"/>
<reference evidence="3" key="2">
    <citation type="submission" date="2015-01" db="EMBL/GenBank/DDBJ databases">
        <title>Complete genome sequence of Methylobacterium aquaticum strain 22A.</title>
        <authorList>
            <person name="Tani A."/>
            <person name="Ogura Y."/>
            <person name="Hayashi T."/>
        </authorList>
    </citation>
    <scope>NUCLEOTIDE SEQUENCE [LARGE SCALE GENOMIC DNA]</scope>
    <source>
        <strain evidence="3">MA-22A</strain>
    </source>
</reference>
<organism evidence="2 3">
    <name type="scientific">Methylobacterium aquaticum</name>
    <dbReference type="NCBI Taxonomy" id="270351"/>
    <lineage>
        <taxon>Bacteria</taxon>
        <taxon>Pseudomonadati</taxon>
        <taxon>Pseudomonadota</taxon>
        <taxon>Alphaproteobacteria</taxon>
        <taxon>Hyphomicrobiales</taxon>
        <taxon>Methylobacteriaceae</taxon>
        <taxon>Methylobacterium</taxon>
    </lineage>
</organism>